<dbReference type="InterPro" id="IPR020622">
    <property type="entry name" value="Ala_racemase_pyridoxalP-BS"/>
</dbReference>
<dbReference type="GO" id="GO:0030170">
    <property type="term" value="F:pyridoxal phosphate binding"/>
    <property type="evidence" value="ECO:0007669"/>
    <property type="project" value="UniProtKB-UniRule"/>
</dbReference>
<evidence type="ECO:0000256" key="1">
    <source>
        <dbReference type="ARBA" id="ARBA00000316"/>
    </source>
</evidence>
<dbReference type="GO" id="GO:0005829">
    <property type="term" value="C:cytosol"/>
    <property type="evidence" value="ECO:0007669"/>
    <property type="project" value="TreeGrafter"/>
</dbReference>
<dbReference type="PANTHER" id="PTHR30511">
    <property type="entry name" value="ALANINE RACEMASE"/>
    <property type="match status" value="1"/>
</dbReference>
<evidence type="ECO:0000313" key="9">
    <source>
        <dbReference type="EMBL" id="KAF0134670.1"/>
    </source>
</evidence>
<dbReference type="InterPro" id="IPR000821">
    <property type="entry name" value="Ala_racemase"/>
</dbReference>
<dbReference type="AlphaFoldDB" id="A0A833NYV0"/>
<evidence type="ECO:0000259" key="8">
    <source>
        <dbReference type="SMART" id="SM01005"/>
    </source>
</evidence>
<keyword evidence="3 5" id="KW-0663">Pyridoxal phosphate</keyword>
<feature type="binding site" evidence="5 7">
    <location>
        <position position="132"/>
    </location>
    <ligand>
        <name>substrate</name>
    </ligand>
</feature>
<dbReference type="GO" id="GO:0008784">
    <property type="term" value="F:alanine racemase activity"/>
    <property type="evidence" value="ECO:0007669"/>
    <property type="project" value="UniProtKB-UniRule"/>
</dbReference>
<dbReference type="EMBL" id="WPAF01000006">
    <property type="protein sequence ID" value="KAF0134670.1"/>
    <property type="molecule type" value="Genomic_DNA"/>
</dbReference>
<comment type="catalytic activity">
    <reaction evidence="1 5">
        <text>L-alanine = D-alanine</text>
        <dbReference type="Rhea" id="RHEA:20249"/>
        <dbReference type="ChEBI" id="CHEBI:57416"/>
        <dbReference type="ChEBI" id="CHEBI:57972"/>
        <dbReference type="EC" id="5.1.1.1"/>
    </reaction>
</comment>
<dbReference type="InterPro" id="IPR009006">
    <property type="entry name" value="Ala_racemase/Decarboxylase_C"/>
</dbReference>
<dbReference type="SMART" id="SM01005">
    <property type="entry name" value="Ala_racemase_C"/>
    <property type="match status" value="1"/>
</dbReference>
<comment type="pathway">
    <text evidence="5">Amino-acid biosynthesis; D-alanine biosynthesis; D-alanine from L-alanine: step 1/1.</text>
</comment>
<dbReference type="FunFam" id="3.20.20.10:FF:000002">
    <property type="entry name" value="Alanine racemase"/>
    <property type="match status" value="1"/>
</dbReference>
<feature type="active site" description="Proton acceptor; specific for L-alanine" evidence="5">
    <location>
        <position position="255"/>
    </location>
</feature>
<feature type="domain" description="Alanine racemase C-terminal" evidence="8">
    <location>
        <begin position="234"/>
        <end position="361"/>
    </location>
</feature>
<dbReference type="Gene3D" id="2.40.37.10">
    <property type="entry name" value="Lyase, Ornithine Decarboxylase, Chain A, domain 1"/>
    <property type="match status" value="1"/>
</dbReference>
<name>A0A833NYV0_UNCSA</name>
<proteinExistence type="inferred from homology"/>
<dbReference type="PANTHER" id="PTHR30511:SF0">
    <property type="entry name" value="ALANINE RACEMASE, CATABOLIC-RELATED"/>
    <property type="match status" value="1"/>
</dbReference>
<keyword evidence="4 5" id="KW-0413">Isomerase</keyword>
<dbReference type="SUPFAM" id="SSF50621">
    <property type="entry name" value="Alanine racemase C-terminal domain-like"/>
    <property type="match status" value="1"/>
</dbReference>
<dbReference type="PRINTS" id="PR00992">
    <property type="entry name" value="ALARACEMASE"/>
</dbReference>
<evidence type="ECO:0000256" key="6">
    <source>
        <dbReference type="PIRSR" id="PIRSR600821-50"/>
    </source>
</evidence>
<comment type="cofactor">
    <cofactor evidence="2 5 6">
        <name>pyridoxal 5'-phosphate</name>
        <dbReference type="ChEBI" id="CHEBI:597326"/>
    </cofactor>
</comment>
<dbReference type="NCBIfam" id="TIGR00492">
    <property type="entry name" value="alr"/>
    <property type="match status" value="1"/>
</dbReference>
<feature type="active site" description="Proton acceptor; specific for D-alanine" evidence="5">
    <location>
        <position position="34"/>
    </location>
</feature>
<feature type="binding site" evidence="5 7">
    <location>
        <position position="303"/>
    </location>
    <ligand>
        <name>substrate</name>
    </ligand>
</feature>
<dbReference type="HAMAP" id="MF_01201">
    <property type="entry name" value="Ala_racemase"/>
    <property type="match status" value="1"/>
</dbReference>
<comment type="function">
    <text evidence="5">Catalyzes the interconversion of L-alanine and D-alanine. May also act on other amino acids.</text>
</comment>
<dbReference type="GO" id="GO:0009252">
    <property type="term" value="P:peptidoglycan biosynthetic process"/>
    <property type="evidence" value="ECO:0007669"/>
    <property type="project" value="TreeGrafter"/>
</dbReference>
<dbReference type="CDD" id="cd00430">
    <property type="entry name" value="PLPDE_III_AR"/>
    <property type="match status" value="1"/>
</dbReference>
<dbReference type="PROSITE" id="PS00395">
    <property type="entry name" value="ALANINE_RACEMASE"/>
    <property type="match status" value="1"/>
</dbReference>
<organism evidence="9 10">
    <name type="scientific">Candidatus Saganbacteria bacterium</name>
    <dbReference type="NCBI Taxonomy" id="2575572"/>
    <lineage>
        <taxon>Bacteria</taxon>
        <taxon>Bacillati</taxon>
        <taxon>Saganbacteria</taxon>
    </lineage>
</organism>
<dbReference type="Pfam" id="PF01168">
    <property type="entry name" value="Ala_racemase_N"/>
    <property type="match status" value="1"/>
</dbReference>
<sequence length="361" mass="39222">MNTYAEINLDAVKSNIREIKKLLSEKTKFMAVVKANAYGHGSVALTRAAIEAGVDYLAVANLKEALELREAGVVCPILILTESPTSVVDEIVQHQLTQTAYSFSEAKALSEEAVKRKKTAKIHIKVDTGMGRVGVHPSEASALAAKISSLPAIEIEGVFTHFARADEHEDAYTKEQFEKFKSIIAKFPGIKHAANSAAALLHKETHLDMVRIGLMIYGIYPQPSANRIINLKPALSFKSRVVYIKRVPAGTAISYGGIYSTSKETAIATLPVGYADGYSRRLSNRGKVLINGKRYPIVGRVTMDMAMVNVGDDNISVGDEAVLIGSQGIETITADEIAALEDTISYEVICNIGKRVPRIYK</sequence>
<dbReference type="SUPFAM" id="SSF51419">
    <property type="entry name" value="PLP-binding barrel"/>
    <property type="match status" value="1"/>
</dbReference>
<comment type="caution">
    <text evidence="9">The sequence shown here is derived from an EMBL/GenBank/DDBJ whole genome shotgun (WGS) entry which is preliminary data.</text>
</comment>
<dbReference type="FunFam" id="2.40.37.10:FF:000006">
    <property type="entry name" value="Alanine racemase"/>
    <property type="match status" value="1"/>
</dbReference>
<dbReference type="InterPro" id="IPR029066">
    <property type="entry name" value="PLP-binding_barrel"/>
</dbReference>
<reference evidence="9 10" key="1">
    <citation type="submission" date="2019-12" db="EMBL/GenBank/DDBJ databases">
        <authorList>
            <person name="Wolfe R."/>
            <person name="Danczak R."/>
            <person name="Wilkins M."/>
        </authorList>
    </citation>
    <scope>NUCLEOTIDE SEQUENCE [LARGE SCALE GENOMIC DNA]</scope>
    <source>
        <strain evidence="9">X2_MaxBin.013</strain>
    </source>
</reference>
<feature type="modified residue" description="N6-(pyridoxal phosphate)lysine" evidence="5 6">
    <location>
        <position position="34"/>
    </location>
</feature>
<protein>
    <recommendedName>
        <fullName evidence="5">Alanine racemase</fullName>
        <ecNumber evidence="5">5.1.1.1</ecNumber>
    </recommendedName>
</protein>
<evidence type="ECO:0000313" key="10">
    <source>
        <dbReference type="Proteomes" id="UP000488506"/>
    </source>
</evidence>
<gene>
    <name evidence="9" type="ORF">FD145_501</name>
</gene>
<dbReference type="GO" id="GO:0030632">
    <property type="term" value="P:D-alanine biosynthetic process"/>
    <property type="evidence" value="ECO:0007669"/>
    <property type="project" value="UniProtKB-UniRule"/>
</dbReference>
<comment type="similarity">
    <text evidence="5">Belongs to the alanine racemase family.</text>
</comment>
<evidence type="ECO:0000256" key="2">
    <source>
        <dbReference type="ARBA" id="ARBA00001933"/>
    </source>
</evidence>
<accession>A0A833NYV0</accession>
<dbReference type="UniPathway" id="UPA00042">
    <property type="reaction ID" value="UER00497"/>
</dbReference>
<evidence type="ECO:0000256" key="3">
    <source>
        <dbReference type="ARBA" id="ARBA00022898"/>
    </source>
</evidence>
<dbReference type="Pfam" id="PF00842">
    <property type="entry name" value="Ala_racemase_C"/>
    <property type="match status" value="1"/>
</dbReference>
<dbReference type="Proteomes" id="UP000488506">
    <property type="component" value="Unassembled WGS sequence"/>
</dbReference>
<evidence type="ECO:0000256" key="4">
    <source>
        <dbReference type="ARBA" id="ARBA00023235"/>
    </source>
</evidence>
<evidence type="ECO:0000256" key="7">
    <source>
        <dbReference type="PIRSR" id="PIRSR600821-52"/>
    </source>
</evidence>
<dbReference type="InterPro" id="IPR011079">
    <property type="entry name" value="Ala_racemase_C"/>
</dbReference>
<dbReference type="InterPro" id="IPR001608">
    <property type="entry name" value="Ala_racemase_N"/>
</dbReference>
<dbReference type="Gene3D" id="3.20.20.10">
    <property type="entry name" value="Alanine racemase"/>
    <property type="match status" value="1"/>
</dbReference>
<evidence type="ECO:0000256" key="5">
    <source>
        <dbReference type="HAMAP-Rule" id="MF_01201"/>
    </source>
</evidence>
<dbReference type="EC" id="5.1.1.1" evidence="5"/>